<dbReference type="AlphaFoldDB" id="A0AAE1GF77"/>
<evidence type="ECO:0000313" key="2">
    <source>
        <dbReference type="Proteomes" id="UP001286313"/>
    </source>
</evidence>
<proteinExistence type="predicted"/>
<accession>A0AAE1GF77</accession>
<gene>
    <name evidence="1" type="ORF">Pcinc_005284</name>
</gene>
<keyword evidence="2" id="KW-1185">Reference proteome</keyword>
<protein>
    <submittedName>
        <fullName evidence="1">Uncharacterized protein</fullName>
    </submittedName>
</protein>
<comment type="caution">
    <text evidence="1">The sequence shown here is derived from an EMBL/GenBank/DDBJ whole genome shotgun (WGS) entry which is preliminary data.</text>
</comment>
<sequence length="136" mass="15721">MYTFQSNPAPHTTSNILPLKSSRDWARGSYWAINRSLASYDWDLEFMHLDLEQMTQRFTTILNHLSIRYVPPKGPPGRAPPWHKKVSQNLKKRKKVAWSEYLAARRSHGRRSPIAAQKLFAFHEANIATKSSTICL</sequence>
<evidence type="ECO:0000313" key="1">
    <source>
        <dbReference type="EMBL" id="KAK3890786.1"/>
    </source>
</evidence>
<dbReference type="EMBL" id="JAWQEG010000391">
    <property type="protein sequence ID" value="KAK3890786.1"/>
    <property type="molecule type" value="Genomic_DNA"/>
</dbReference>
<organism evidence="1 2">
    <name type="scientific">Petrolisthes cinctipes</name>
    <name type="common">Flat porcelain crab</name>
    <dbReference type="NCBI Taxonomy" id="88211"/>
    <lineage>
        <taxon>Eukaryota</taxon>
        <taxon>Metazoa</taxon>
        <taxon>Ecdysozoa</taxon>
        <taxon>Arthropoda</taxon>
        <taxon>Crustacea</taxon>
        <taxon>Multicrustacea</taxon>
        <taxon>Malacostraca</taxon>
        <taxon>Eumalacostraca</taxon>
        <taxon>Eucarida</taxon>
        <taxon>Decapoda</taxon>
        <taxon>Pleocyemata</taxon>
        <taxon>Anomura</taxon>
        <taxon>Galatheoidea</taxon>
        <taxon>Porcellanidae</taxon>
        <taxon>Petrolisthes</taxon>
    </lineage>
</organism>
<name>A0AAE1GF77_PETCI</name>
<reference evidence="1" key="1">
    <citation type="submission" date="2023-10" db="EMBL/GenBank/DDBJ databases">
        <title>Genome assemblies of two species of porcelain crab, Petrolisthes cinctipes and Petrolisthes manimaculis (Anomura: Porcellanidae).</title>
        <authorList>
            <person name="Angst P."/>
        </authorList>
    </citation>
    <scope>NUCLEOTIDE SEQUENCE</scope>
    <source>
        <strain evidence="1">PB745_01</strain>
        <tissue evidence="1">Gill</tissue>
    </source>
</reference>
<dbReference type="Proteomes" id="UP001286313">
    <property type="component" value="Unassembled WGS sequence"/>
</dbReference>